<reference evidence="4 5" key="1">
    <citation type="journal article" date="2020" name="Nat. Food">
        <title>A phased Vanilla planifolia genome enables genetic improvement of flavour and production.</title>
        <authorList>
            <person name="Hasing T."/>
            <person name="Tang H."/>
            <person name="Brym M."/>
            <person name="Khazi F."/>
            <person name="Huang T."/>
            <person name="Chambers A.H."/>
        </authorList>
    </citation>
    <scope>NUCLEOTIDE SEQUENCE [LARGE SCALE GENOMIC DNA]</scope>
    <source>
        <tissue evidence="4">Leaf</tissue>
    </source>
</reference>
<proteinExistence type="predicted"/>
<dbReference type="SUPFAM" id="SSF50978">
    <property type="entry name" value="WD40 repeat-like"/>
    <property type="match status" value="1"/>
</dbReference>
<dbReference type="InterPro" id="IPR036322">
    <property type="entry name" value="WD40_repeat_dom_sf"/>
</dbReference>
<dbReference type="InterPro" id="IPR001680">
    <property type="entry name" value="WD40_rpt"/>
</dbReference>
<protein>
    <submittedName>
        <fullName evidence="4">Uncharacterized protein</fullName>
    </submittedName>
</protein>
<organism evidence="4 5">
    <name type="scientific">Vanilla planifolia</name>
    <name type="common">Vanilla</name>
    <dbReference type="NCBI Taxonomy" id="51239"/>
    <lineage>
        <taxon>Eukaryota</taxon>
        <taxon>Viridiplantae</taxon>
        <taxon>Streptophyta</taxon>
        <taxon>Embryophyta</taxon>
        <taxon>Tracheophyta</taxon>
        <taxon>Spermatophyta</taxon>
        <taxon>Magnoliopsida</taxon>
        <taxon>Liliopsida</taxon>
        <taxon>Asparagales</taxon>
        <taxon>Orchidaceae</taxon>
        <taxon>Vanilloideae</taxon>
        <taxon>Vanilleae</taxon>
        <taxon>Vanilla</taxon>
    </lineage>
</organism>
<dbReference type="AlphaFoldDB" id="A0A835V627"/>
<feature type="repeat" description="WD" evidence="3">
    <location>
        <begin position="331"/>
        <end position="373"/>
    </location>
</feature>
<evidence type="ECO:0000256" key="1">
    <source>
        <dbReference type="ARBA" id="ARBA00022574"/>
    </source>
</evidence>
<dbReference type="SMART" id="SM00320">
    <property type="entry name" value="WD40"/>
    <property type="match status" value="7"/>
</dbReference>
<dbReference type="InterPro" id="IPR020472">
    <property type="entry name" value="WD40_PAC1"/>
</dbReference>
<sequence>MSNLRNRILPPSFLSVCPKEAGFCLWLLHPDPSSRPNLREVLSSSLIYECKNIPVTDLTLAQIDEKDPEAYLLLHFLSSLREQKVNQGAKLVIDIQCLEADIEEIERRQLLRTKSKTSELLSSSGENADVHPHCSSINARSISAWSISSANEERLLKNIDQLEQAYFSMRSKVELSKSNTAKRSDVEILKVQDNVFQFQDNSGVMEESKDCIGSFFEGLCKYARNRKFEVRGGLRNIGIHNSTNVICSLCFDHDENYFAAAGVSKKIKIFEFEVLLNDTVDVHYPLIEMSSRAKLSCVSWNNYIKNYLASSDYDGVVQLWDASSGQAFAQYAEHKKRAWSVHFSPVDPTKLASGSDDCTVKLWSIKEKNCIDTIRNVANVCCVQFAPHTSHLLTFGSSDYMIYCYDLRKSQTPWCKLSGHGKAVSHVKFVDCETVVSASTDNTLKLWDLNKTSSSDLSTNACSLTFAGHTNEKNFVGLSACDGYIACGSETNEVYAYYKAFPMSITSHKFGSIDPITGQETGDNNGQFVSSVSWRTKSNMVIAANSSGRLKILQLV</sequence>
<keyword evidence="1 3" id="KW-0853">WD repeat</keyword>
<dbReference type="InterPro" id="IPR015943">
    <property type="entry name" value="WD40/YVTN_repeat-like_dom_sf"/>
</dbReference>
<comment type="caution">
    <text evidence="4">The sequence shown here is derived from an EMBL/GenBank/DDBJ whole genome shotgun (WGS) entry which is preliminary data.</text>
</comment>
<keyword evidence="2" id="KW-0677">Repeat</keyword>
<dbReference type="InterPro" id="IPR019775">
    <property type="entry name" value="WD40_repeat_CS"/>
</dbReference>
<name>A0A835V627_VANPL</name>
<evidence type="ECO:0000313" key="5">
    <source>
        <dbReference type="Proteomes" id="UP000636800"/>
    </source>
</evidence>
<dbReference type="EMBL" id="JADCNL010000003">
    <property type="protein sequence ID" value="KAG0488814.1"/>
    <property type="molecule type" value="Genomic_DNA"/>
</dbReference>
<accession>A0A835V627</accession>
<dbReference type="PROSITE" id="PS00678">
    <property type="entry name" value="WD_REPEATS_1"/>
    <property type="match status" value="2"/>
</dbReference>
<dbReference type="PROSITE" id="PS50082">
    <property type="entry name" value="WD_REPEATS_2"/>
    <property type="match status" value="3"/>
</dbReference>
<evidence type="ECO:0000256" key="2">
    <source>
        <dbReference type="ARBA" id="ARBA00022737"/>
    </source>
</evidence>
<gene>
    <name evidence="4" type="ORF">HPP92_007625</name>
</gene>
<dbReference type="PANTHER" id="PTHR44218:SF6">
    <property type="entry name" value="PROTEIN SUPPRESSOR OF PHYA-105 1"/>
    <property type="match status" value="1"/>
</dbReference>
<dbReference type="Gene3D" id="2.130.10.10">
    <property type="entry name" value="YVTN repeat-like/Quinoprotein amine dehydrogenase"/>
    <property type="match status" value="1"/>
</dbReference>
<feature type="repeat" description="WD" evidence="3">
    <location>
        <begin position="417"/>
        <end position="457"/>
    </location>
</feature>
<dbReference type="PRINTS" id="PR00320">
    <property type="entry name" value="GPROTEINBRPT"/>
</dbReference>
<dbReference type="GO" id="GO:0009640">
    <property type="term" value="P:photomorphogenesis"/>
    <property type="evidence" value="ECO:0007669"/>
    <property type="project" value="InterPro"/>
</dbReference>
<dbReference type="InterPro" id="IPR044630">
    <property type="entry name" value="SPA1/2/3/4"/>
</dbReference>
<evidence type="ECO:0000313" key="4">
    <source>
        <dbReference type="EMBL" id="KAG0488814.1"/>
    </source>
</evidence>
<evidence type="ECO:0000256" key="3">
    <source>
        <dbReference type="PROSITE-ProRule" id="PRU00221"/>
    </source>
</evidence>
<dbReference type="Proteomes" id="UP000636800">
    <property type="component" value="Chromosome 3"/>
</dbReference>
<keyword evidence="5" id="KW-1185">Reference proteome</keyword>
<feature type="repeat" description="WD" evidence="3">
    <location>
        <begin position="288"/>
        <end position="330"/>
    </location>
</feature>
<dbReference type="OrthoDB" id="551672at2759"/>
<dbReference type="PANTHER" id="PTHR44218">
    <property type="entry name" value="PROTEIN SPA1-RELATED 2"/>
    <property type="match status" value="1"/>
</dbReference>
<dbReference type="Pfam" id="PF00400">
    <property type="entry name" value="WD40"/>
    <property type="match status" value="3"/>
</dbReference>
<dbReference type="PROSITE" id="PS50294">
    <property type="entry name" value="WD_REPEATS_REGION"/>
    <property type="match status" value="2"/>
</dbReference>